<dbReference type="Gene3D" id="3.90.1310.10">
    <property type="entry name" value="Penicillin-binding protein 2a (Domain 2)"/>
    <property type="match status" value="1"/>
</dbReference>
<dbReference type="PANTHER" id="PTHR30627:SF24">
    <property type="entry name" value="PENICILLIN-BINDING PROTEIN 4B"/>
    <property type="match status" value="1"/>
</dbReference>
<dbReference type="GO" id="GO:0071972">
    <property type="term" value="F:peptidoglycan L,D-transpeptidase activity"/>
    <property type="evidence" value="ECO:0007669"/>
    <property type="project" value="TreeGrafter"/>
</dbReference>
<evidence type="ECO:0000313" key="4">
    <source>
        <dbReference type="EMBL" id="QUI23498.1"/>
    </source>
</evidence>
<dbReference type="KEGG" id="vpy:HZI73_14935"/>
<dbReference type="Gene3D" id="3.40.710.10">
    <property type="entry name" value="DD-peptidase/beta-lactamase superfamily"/>
    <property type="match status" value="1"/>
</dbReference>
<evidence type="ECO:0000256" key="1">
    <source>
        <dbReference type="SAM" id="Phobius"/>
    </source>
</evidence>
<dbReference type="GO" id="GO:0008658">
    <property type="term" value="F:penicillin binding"/>
    <property type="evidence" value="ECO:0007669"/>
    <property type="project" value="InterPro"/>
</dbReference>
<dbReference type="Pfam" id="PF21922">
    <property type="entry name" value="PBP_dimer_2"/>
    <property type="match status" value="1"/>
</dbReference>
<dbReference type="RefSeq" id="WP_212694182.1">
    <property type="nucleotide sequence ID" value="NZ_CP058649.1"/>
</dbReference>
<dbReference type="InterPro" id="IPR001460">
    <property type="entry name" value="PCN-bd_Tpept"/>
</dbReference>
<dbReference type="Proteomes" id="UP000683246">
    <property type="component" value="Chromosome"/>
</dbReference>
<dbReference type="GO" id="GO:0071555">
    <property type="term" value="P:cell wall organization"/>
    <property type="evidence" value="ECO:0007669"/>
    <property type="project" value="TreeGrafter"/>
</dbReference>
<sequence length="477" mass="52847">MERKKQKEQDLNKKTINNVSYIFIGLFALLVVHIVIFVVFDSANIVINSYNPRLEQIEENIVRGKIMDRDGNVLAETVIDGTTEYRVYPYENVFAHIVGYSERGKTGLEALVNYDLLKSNVSIIDKTIQAVSNQKSRGNNVVATLDAELQKLAHQLLGNRKGAIVAIEPSTGKIICMVSKPDFNPNDIESIWDKLVEEEKKSPLKSPLVNRATNGLYPPGSTFKIITSLAYMRENPSWEDYTYDCKGKDVFGEYTLHCHFNKAHDKETLEDAVKYSCNTAFADMAMGMDISKYRHVAEDLLFNNPLPYSLPYKESSFVLNTDSSVEDIAETSIGQGKTIITPFHNALITAAVANGGILMKPYLVDRIENEKGKTVSKYLPEFYKKILEVDEAKTLTGFMKKVVSEGTGKTSAVEGIKVAGKTGSAENTTGVSHAWYVGFAPADNPQLAVSIIVESSGTSTKYAAPIAKALFEAYIKE</sequence>
<dbReference type="InterPro" id="IPR054120">
    <property type="entry name" value="PBPA_dimer"/>
</dbReference>
<dbReference type="InterPro" id="IPR012338">
    <property type="entry name" value="Beta-lactam/transpept-like"/>
</dbReference>
<name>A0A8J8MLK6_9FIRM</name>
<feature type="domain" description="Penicillin-binding protein transpeptidase" evidence="2">
    <location>
        <begin position="162"/>
        <end position="471"/>
    </location>
</feature>
<keyword evidence="1" id="KW-0812">Transmembrane</keyword>
<dbReference type="PANTHER" id="PTHR30627">
    <property type="entry name" value="PEPTIDOGLYCAN D,D-TRANSPEPTIDASE"/>
    <property type="match status" value="1"/>
</dbReference>
<protein>
    <submittedName>
        <fullName evidence="4">Penicillin-binding protein 2</fullName>
    </submittedName>
</protein>
<reference evidence="4" key="1">
    <citation type="submission" date="2020-07" db="EMBL/GenBank/DDBJ databases">
        <title>Vallitalea pronyensis genome.</title>
        <authorList>
            <person name="Postec A."/>
        </authorList>
    </citation>
    <scope>NUCLEOTIDE SEQUENCE</scope>
    <source>
        <strain evidence="4">FatNI3</strain>
    </source>
</reference>
<dbReference type="InterPro" id="IPR036138">
    <property type="entry name" value="PBP_dimer_sf"/>
</dbReference>
<proteinExistence type="predicted"/>
<organism evidence="4 5">
    <name type="scientific">Vallitalea pronyensis</name>
    <dbReference type="NCBI Taxonomy" id="1348613"/>
    <lineage>
        <taxon>Bacteria</taxon>
        <taxon>Bacillati</taxon>
        <taxon>Bacillota</taxon>
        <taxon>Clostridia</taxon>
        <taxon>Lachnospirales</taxon>
        <taxon>Vallitaleaceae</taxon>
        <taxon>Vallitalea</taxon>
    </lineage>
</organism>
<dbReference type="AlphaFoldDB" id="A0A8J8MLK6"/>
<dbReference type="EMBL" id="CP058649">
    <property type="protein sequence ID" value="QUI23498.1"/>
    <property type="molecule type" value="Genomic_DNA"/>
</dbReference>
<gene>
    <name evidence="4" type="ORF">HZI73_14935</name>
</gene>
<feature type="domain" description="Penicillin binding protein A dimerisation" evidence="3">
    <location>
        <begin position="63"/>
        <end position="141"/>
    </location>
</feature>
<dbReference type="GO" id="GO:0005886">
    <property type="term" value="C:plasma membrane"/>
    <property type="evidence" value="ECO:0007669"/>
    <property type="project" value="TreeGrafter"/>
</dbReference>
<evidence type="ECO:0000259" key="3">
    <source>
        <dbReference type="Pfam" id="PF21922"/>
    </source>
</evidence>
<dbReference type="Pfam" id="PF00905">
    <property type="entry name" value="Transpeptidase"/>
    <property type="match status" value="1"/>
</dbReference>
<evidence type="ECO:0000259" key="2">
    <source>
        <dbReference type="Pfam" id="PF00905"/>
    </source>
</evidence>
<keyword evidence="1" id="KW-0472">Membrane</keyword>
<keyword evidence="1" id="KW-1133">Transmembrane helix</keyword>
<dbReference type="SUPFAM" id="SSF56601">
    <property type="entry name" value="beta-lactamase/transpeptidase-like"/>
    <property type="match status" value="1"/>
</dbReference>
<accession>A0A8J8MLK6</accession>
<dbReference type="InterPro" id="IPR050515">
    <property type="entry name" value="Beta-lactam/transpept"/>
</dbReference>
<feature type="transmembrane region" description="Helical" evidence="1">
    <location>
        <begin position="21"/>
        <end position="40"/>
    </location>
</feature>
<evidence type="ECO:0000313" key="5">
    <source>
        <dbReference type="Proteomes" id="UP000683246"/>
    </source>
</evidence>
<keyword evidence="5" id="KW-1185">Reference proteome</keyword>
<dbReference type="SUPFAM" id="SSF56519">
    <property type="entry name" value="Penicillin binding protein dimerisation domain"/>
    <property type="match status" value="1"/>
</dbReference>